<proteinExistence type="inferred from homology"/>
<dbReference type="EMBL" id="CP047898">
    <property type="protein sequence ID" value="QHK22297.1"/>
    <property type="molecule type" value="Genomic_DNA"/>
</dbReference>
<evidence type="ECO:0000256" key="1">
    <source>
        <dbReference type="ARBA" id="ARBA00006479"/>
    </source>
</evidence>
<dbReference type="KEGG" id="psey:GU243_11920"/>
<gene>
    <name evidence="2" type="ORF">GU243_11920</name>
</gene>
<name>A0A6P1NU72_9MICC</name>
<dbReference type="InterPro" id="IPR043129">
    <property type="entry name" value="ATPase_NBD"/>
</dbReference>
<dbReference type="PANTHER" id="PTHR18964">
    <property type="entry name" value="ROK (REPRESSOR, ORF, KINASE) FAMILY"/>
    <property type="match status" value="1"/>
</dbReference>
<dbReference type="AlphaFoldDB" id="A0A6P1NU72"/>
<dbReference type="Proteomes" id="UP000464186">
    <property type="component" value="Chromosome"/>
</dbReference>
<dbReference type="SUPFAM" id="SSF53067">
    <property type="entry name" value="Actin-like ATPase domain"/>
    <property type="match status" value="1"/>
</dbReference>
<protein>
    <submittedName>
        <fullName evidence="2">ROK family protein</fullName>
    </submittedName>
</protein>
<dbReference type="Gene3D" id="3.30.420.40">
    <property type="match status" value="2"/>
</dbReference>
<dbReference type="PANTHER" id="PTHR18964:SF149">
    <property type="entry name" value="BIFUNCTIONAL UDP-N-ACETYLGLUCOSAMINE 2-EPIMERASE_N-ACETYLMANNOSAMINE KINASE"/>
    <property type="match status" value="1"/>
</dbReference>
<dbReference type="InterPro" id="IPR000600">
    <property type="entry name" value="ROK"/>
</dbReference>
<comment type="similarity">
    <text evidence="1">Belongs to the ROK (NagC/XylR) family.</text>
</comment>
<sequence length="315" mass="31742">MLTRGNPLGHAPGDVMAFDVGGTDIKGTLVSASGDLLDVVRVPTPRDGARTAEAVLDRVHELGKELSGRSPGLQAKAAGLVVPGIVDARAGVGVFSANLGWTNFPFRAACEERLGLPVAFGHDVTSAGVAEFELGAGRGFDDVVVIIIGTGIAGTVIAGGLPVTAGGYAGEFGHSLVPDPSGTGTDILESVGSAAAIARRYTRISGNAVDGAKGVLARMQAGDIVAGQVWAEAIDALSFTISACITVLGTEAVVVGGGLSEAGDELLVPLRRRVGERLTFQRRPQILQARLGQDAGLIGAALAARSLLAAGSGHA</sequence>
<organism evidence="2 3">
    <name type="scientific">Pseudarthrobacter psychrotolerans</name>
    <dbReference type="NCBI Taxonomy" id="2697569"/>
    <lineage>
        <taxon>Bacteria</taxon>
        <taxon>Bacillati</taxon>
        <taxon>Actinomycetota</taxon>
        <taxon>Actinomycetes</taxon>
        <taxon>Micrococcales</taxon>
        <taxon>Micrococcaceae</taxon>
        <taxon>Pseudarthrobacter</taxon>
    </lineage>
</organism>
<reference evidence="2 3" key="1">
    <citation type="submission" date="2020-01" db="EMBL/GenBank/DDBJ databases">
        <title>Pseudarthrobacter psychrotolerans sp. nov., isolated from antarctic soil.</title>
        <authorList>
            <person name="Shin Y."/>
            <person name="Park W."/>
        </authorList>
    </citation>
    <scope>NUCLEOTIDE SEQUENCE [LARGE SCALE GENOMIC DNA]</scope>
    <source>
        <strain evidence="2 3">YJ56</strain>
    </source>
</reference>
<accession>A0A6P1NU72</accession>
<keyword evidence="3" id="KW-1185">Reference proteome</keyword>
<evidence type="ECO:0000313" key="2">
    <source>
        <dbReference type="EMBL" id="QHK22297.1"/>
    </source>
</evidence>
<evidence type="ECO:0000313" key="3">
    <source>
        <dbReference type="Proteomes" id="UP000464186"/>
    </source>
</evidence>
<dbReference type="Pfam" id="PF00480">
    <property type="entry name" value="ROK"/>
    <property type="match status" value="1"/>
</dbReference>